<dbReference type="InterPro" id="IPR011042">
    <property type="entry name" value="6-blade_b-propeller_TolB-like"/>
</dbReference>
<dbReference type="PIRSF" id="PIRSF031900">
    <property type="entry name" value="UCP031900"/>
    <property type="match status" value="1"/>
</dbReference>
<name>A0ABT8SNM3_9CAUL</name>
<evidence type="ECO:0000313" key="3">
    <source>
        <dbReference type="Proteomes" id="UP001169063"/>
    </source>
</evidence>
<keyword evidence="3" id="KW-1185">Reference proteome</keyword>
<gene>
    <name evidence="2" type="ORF">Q0812_12115</name>
</gene>
<protein>
    <submittedName>
        <fullName evidence="2">Esterase-like activity of phytase family protein</fullName>
    </submittedName>
</protein>
<organism evidence="2 3">
    <name type="scientific">Peiella sedimenti</name>
    <dbReference type="NCBI Taxonomy" id="3061083"/>
    <lineage>
        <taxon>Bacteria</taxon>
        <taxon>Pseudomonadati</taxon>
        <taxon>Pseudomonadota</taxon>
        <taxon>Alphaproteobacteria</taxon>
        <taxon>Caulobacterales</taxon>
        <taxon>Caulobacteraceae</taxon>
        <taxon>Peiella</taxon>
    </lineage>
</organism>
<comment type="caution">
    <text evidence="2">The sequence shown here is derived from an EMBL/GenBank/DDBJ whole genome shotgun (WGS) entry which is preliminary data.</text>
</comment>
<proteinExistence type="predicted"/>
<feature type="domain" description="Phytase-like" evidence="1">
    <location>
        <begin position="87"/>
        <end position="329"/>
    </location>
</feature>
<dbReference type="RefSeq" id="WP_302110599.1">
    <property type="nucleotide sequence ID" value="NZ_JAUKTR010000005.1"/>
</dbReference>
<dbReference type="Proteomes" id="UP001169063">
    <property type="component" value="Unassembled WGS sequence"/>
</dbReference>
<dbReference type="InterPro" id="IPR014567">
    <property type="entry name" value="UCP031900"/>
</dbReference>
<dbReference type="Gene3D" id="2.120.10.30">
    <property type="entry name" value="TolB, C-terminal domain"/>
    <property type="match status" value="1"/>
</dbReference>
<dbReference type="Pfam" id="PF13449">
    <property type="entry name" value="Phytase-like"/>
    <property type="match status" value="1"/>
</dbReference>
<reference evidence="2" key="1">
    <citation type="submission" date="2023-07" db="EMBL/GenBank/DDBJ databases">
        <title>Brevundimonas soil sp. nov., isolated from the soil of chemical plant.</title>
        <authorList>
            <person name="Wu N."/>
        </authorList>
    </citation>
    <scope>NUCLEOTIDE SEQUENCE</scope>
    <source>
        <strain evidence="2">XZ-24</strain>
    </source>
</reference>
<evidence type="ECO:0000259" key="1">
    <source>
        <dbReference type="Pfam" id="PF13449"/>
    </source>
</evidence>
<accession>A0ABT8SNM3</accession>
<dbReference type="PROSITE" id="PS51257">
    <property type="entry name" value="PROKAR_LIPOPROTEIN"/>
    <property type="match status" value="1"/>
</dbReference>
<dbReference type="SUPFAM" id="SSF63829">
    <property type="entry name" value="Calcium-dependent phosphotriesterase"/>
    <property type="match status" value="1"/>
</dbReference>
<sequence>MRKYLGPVLAALLAACATTPEVGWQARHAANELAREAVRFAEQPLPNAWTPVETTTAPVALNAPIYEDGGAALVFAGGVEIRSDFNRFHGLSDIDFAADGRTFWSIVDEGLLVRGRVVLDAQGRLTGVEGIETRPLTDPDGQSLIPKYLADAEGMALTPDGELLVSFEREHRVWRYDPDDGRWLGERVIPDFAFPENDGMEGIAAARLQGAYWATGENGGWWLCRIEACETVMAPPAAAPGEDALRVTSLDANPVADTIFVLERAYHASRNTNTIRISQLHGADQSRANPWERLAEFTAPATVDNFEGIAAVRRPDGGVRLYILSDDNFNPGQRTLLMAFDVR</sequence>
<evidence type="ECO:0000313" key="2">
    <source>
        <dbReference type="EMBL" id="MDO1560172.1"/>
    </source>
</evidence>
<dbReference type="EMBL" id="JAUKTR010000005">
    <property type="protein sequence ID" value="MDO1560172.1"/>
    <property type="molecule type" value="Genomic_DNA"/>
</dbReference>
<dbReference type="InterPro" id="IPR027372">
    <property type="entry name" value="Phytase-like_dom"/>
</dbReference>